<feature type="compositionally biased region" description="Basic residues" evidence="4">
    <location>
        <begin position="113"/>
        <end position="125"/>
    </location>
</feature>
<dbReference type="CTD" id="20195313"/>
<dbReference type="GeneID" id="20195313"/>
<dbReference type="SMART" id="SM00360">
    <property type="entry name" value="RRM"/>
    <property type="match status" value="2"/>
</dbReference>
<reference evidence="6 8" key="2">
    <citation type="journal article" date="2013" name="Nature">
        <title>Insights into bilaterian evolution from three spiralian genomes.</title>
        <authorList>
            <person name="Simakov O."/>
            <person name="Marletaz F."/>
            <person name="Cho S.J."/>
            <person name="Edsinger-Gonzales E."/>
            <person name="Havlak P."/>
            <person name="Hellsten U."/>
            <person name="Kuo D.H."/>
            <person name="Larsson T."/>
            <person name="Lv J."/>
            <person name="Arendt D."/>
            <person name="Savage R."/>
            <person name="Osoegawa K."/>
            <person name="de Jong P."/>
            <person name="Grimwood J."/>
            <person name="Chapman J.A."/>
            <person name="Shapiro H."/>
            <person name="Aerts A."/>
            <person name="Otillar R.P."/>
            <person name="Terry A.Y."/>
            <person name="Boore J.L."/>
            <person name="Grigoriev I.V."/>
            <person name="Lindberg D.R."/>
            <person name="Seaver E.C."/>
            <person name="Weisblat D.A."/>
            <person name="Putnam N.H."/>
            <person name="Rokhsar D.S."/>
        </authorList>
    </citation>
    <scope>NUCLEOTIDE SEQUENCE</scope>
</reference>
<evidence type="ECO:0000259" key="5">
    <source>
        <dbReference type="PROSITE" id="PS50102"/>
    </source>
</evidence>
<keyword evidence="1" id="KW-0677">Repeat</keyword>
<keyword evidence="2 3" id="KW-0694">RNA-binding</keyword>
<dbReference type="Gene3D" id="3.30.70.330">
    <property type="match status" value="2"/>
</dbReference>
<dbReference type="OMA" id="RECCEKV"/>
<dbReference type="EMBL" id="AMQM01004491">
    <property type="status" value="NOT_ANNOTATED_CDS"/>
    <property type="molecule type" value="Genomic_DNA"/>
</dbReference>
<dbReference type="FunFam" id="3.30.70.330:FF:000012">
    <property type="entry name" value="RNA-binding motif, single-stranded-interacting protein 3 isoform 1"/>
    <property type="match status" value="1"/>
</dbReference>
<reference evidence="8" key="1">
    <citation type="submission" date="2012-12" db="EMBL/GenBank/DDBJ databases">
        <authorList>
            <person name="Hellsten U."/>
            <person name="Grimwood J."/>
            <person name="Chapman J.A."/>
            <person name="Shapiro H."/>
            <person name="Aerts A."/>
            <person name="Otillar R.P."/>
            <person name="Terry A.Y."/>
            <person name="Boore J.L."/>
            <person name="Simakov O."/>
            <person name="Marletaz F."/>
            <person name="Cho S.-J."/>
            <person name="Edsinger-Gonzales E."/>
            <person name="Havlak P."/>
            <person name="Kuo D.-H."/>
            <person name="Larsson T."/>
            <person name="Lv J."/>
            <person name="Arendt D."/>
            <person name="Savage R."/>
            <person name="Osoegawa K."/>
            <person name="de Jong P."/>
            <person name="Lindberg D.R."/>
            <person name="Seaver E.C."/>
            <person name="Weisblat D.A."/>
            <person name="Putnam N.H."/>
            <person name="Grigoriev I.V."/>
            <person name="Rokhsar D.S."/>
        </authorList>
    </citation>
    <scope>NUCLEOTIDE SEQUENCE</scope>
</reference>
<dbReference type="InParanoid" id="T1EFG1"/>
<organism evidence="7 8">
    <name type="scientific">Helobdella robusta</name>
    <name type="common">Californian leech</name>
    <dbReference type="NCBI Taxonomy" id="6412"/>
    <lineage>
        <taxon>Eukaryota</taxon>
        <taxon>Metazoa</taxon>
        <taxon>Spiralia</taxon>
        <taxon>Lophotrochozoa</taxon>
        <taxon>Annelida</taxon>
        <taxon>Clitellata</taxon>
        <taxon>Hirudinea</taxon>
        <taxon>Rhynchobdellida</taxon>
        <taxon>Glossiphoniidae</taxon>
        <taxon>Helobdella</taxon>
    </lineage>
</organism>
<dbReference type="EnsemblMetazoa" id="HelroT111970">
    <property type="protein sequence ID" value="HelroP111970"/>
    <property type="gene ID" value="HelroG111970"/>
</dbReference>
<dbReference type="PROSITE" id="PS50102">
    <property type="entry name" value="RRM"/>
    <property type="match status" value="2"/>
</dbReference>
<evidence type="ECO:0000313" key="7">
    <source>
        <dbReference type="EnsemblMetazoa" id="HelroP111970"/>
    </source>
</evidence>
<feature type="compositionally biased region" description="Low complexity" evidence="4">
    <location>
        <begin position="97"/>
        <end position="112"/>
    </location>
</feature>
<dbReference type="InterPro" id="IPR000504">
    <property type="entry name" value="RRM_dom"/>
</dbReference>
<feature type="domain" description="RRM" evidence="5">
    <location>
        <begin position="147"/>
        <end position="220"/>
    </location>
</feature>
<dbReference type="EMBL" id="KB096590">
    <property type="protein sequence ID" value="ESO03534.1"/>
    <property type="molecule type" value="Genomic_DNA"/>
</dbReference>
<evidence type="ECO:0000313" key="8">
    <source>
        <dbReference type="Proteomes" id="UP000015101"/>
    </source>
</evidence>
<sequence length="293" mass="31759">MTSSSSTNPSFETTSAPKKNWSLQTNAIQSNPTTVAINNPARIPYPLIRVATPMNILAFGSFPPTPIAMNATSTKVHKSTIQRSSSVSFDQTTTTGQQSSSNNNKSSSSSSGQHHHHHHHHHHNQHPPPASSSSSSAGLFSDQLSKTNLYIRGLKPETSDKDLLNMCSQYGSISSTKAIIDQATGKCKGYGFVDFSNEKGAELAVKTLQSNGIQAQMAKQQEQDSTNLYIANLPDYFNESDLEQLISSVGNIVSTRILREVSGKSRGVGFARLESRECCEKVIQAFNRSSLPS</sequence>
<name>T1EFG1_HELRO</name>
<dbReference type="GO" id="GO:0003730">
    <property type="term" value="F:mRNA 3'-UTR binding"/>
    <property type="evidence" value="ECO:0000318"/>
    <property type="project" value="GO_Central"/>
</dbReference>
<dbReference type="RefSeq" id="XP_009018091.1">
    <property type="nucleotide sequence ID" value="XM_009019843.1"/>
</dbReference>
<dbReference type="GO" id="GO:0005634">
    <property type="term" value="C:nucleus"/>
    <property type="evidence" value="ECO:0000318"/>
    <property type="project" value="GO_Central"/>
</dbReference>
<gene>
    <name evidence="7" type="primary">20195313</name>
    <name evidence="6" type="ORF">HELRODRAFT_111970</name>
</gene>
<evidence type="ECO:0000313" key="6">
    <source>
        <dbReference type="EMBL" id="ESO03534.1"/>
    </source>
</evidence>
<dbReference type="GO" id="GO:0005829">
    <property type="term" value="C:cytosol"/>
    <property type="evidence" value="ECO:0000318"/>
    <property type="project" value="GO_Central"/>
</dbReference>
<dbReference type="InterPro" id="IPR035979">
    <property type="entry name" value="RBD_domain_sf"/>
</dbReference>
<evidence type="ECO:0000256" key="2">
    <source>
        <dbReference type="ARBA" id="ARBA00022884"/>
    </source>
</evidence>
<keyword evidence="8" id="KW-1185">Reference proteome</keyword>
<dbReference type="GO" id="GO:0008143">
    <property type="term" value="F:poly(A) binding"/>
    <property type="evidence" value="ECO:0000318"/>
    <property type="project" value="GO_Central"/>
</dbReference>
<evidence type="ECO:0000256" key="4">
    <source>
        <dbReference type="SAM" id="MobiDB-lite"/>
    </source>
</evidence>
<protein>
    <recommendedName>
        <fullName evidence="5">RRM domain-containing protein</fullName>
    </recommendedName>
</protein>
<dbReference type="Proteomes" id="UP000015101">
    <property type="component" value="Unassembled WGS sequence"/>
</dbReference>
<dbReference type="KEGG" id="hro:HELRODRAFT_111970"/>
<accession>T1EFG1</accession>
<dbReference type="CDD" id="cd12243">
    <property type="entry name" value="RRM1_MSSP"/>
    <property type="match status" value="1"/>
</dbReference>
<dbReference type="eggNOG" id="KOG4733">
    <property type="taxonomic scope" value="Eukaryota"/>
</dbReference>
<proteinExistence type="predicted"/>
<evidence type="ECO:0000256" key="3">
    <source>
        <dbReference type="PROSITE-ProRule" id="PRU00176"/>
    </source>
</evidence>
<dbReference type="Pfam" id="PF00076">
    <property type="entry name" value="RRM_1"/>
    <property type="match status" value="2"/>
</dbReference>
<feature type="domain" description="RRM" evidence="5">
    <location>
        <begin position="226"/>
        <end position="293"/>
    </location>
</feature>
<dbReference type="GO" id="GO:1990904">
    <property type="term" value="C:ribonucleoprotein complex"/>
    <property type="evidence" value="ECO:0000318"/>
    <property type="project" value="GO_Central"/>
</dbReference>
<dbReference type="GO" id="GO:0008266">
    <property type="term" value="F:poly(U) RNA binding"/>
    <property type="evidence" value="ECO:0000318"/>
    <property type="project" value="GO_Central"/>
</dbReference>
<reference evidence="7" key="3">
    <citation type="submission" date="2015-06" db="UniProtKB">
        <authorList>
            <consortium name="EnsemblMetazoa"/>
        </authorList>
    </citation>
    <scope>IDENTIFICATION</scope>
</reference>
<dbReference type="InterPro" id="IPR012677">
    <property type="entry name" value="Nucleotide-bd_a/b_plait_sf"/>
</dbReference>
<dbReference type="OrthoDB" id="271725at2759"/>
<dbReference type="PANTHER" id="PTHR24012">
    <property type="entry name" value="RNA BINDING PROTEIN"/>
    <property type="match status" value="1"/>
</dbReference>
<dbReference type="HOGENOM" id="CLU_950859_0_0_1"/>
<feature type="compositionally biased region" description="Polar residues" evidence="4">
    <location>
        <begin position="81"/>
        <end position="96"/>
    </location>
</feature>
<dbReference type="SUPFAM" id="SSF54928">
    <property type="entry name" value="RNA-binding domain, RBD"/>
    <property type="match status" value="2"/>
</dbReference>
<dbReference type="AlphaFoldDB" id="T1EFG1"/>
<dbReference type="STRING" id="6412.T1EFG1"/>
<evidence type="ECO:0000256" key="1">
    <source>
        <dbReference type="ARBA" id="ARBA00022737"/>
    </source>
</evidence>
<feature type="region of interest" description="Disordered" evidence="4">
    <location>
        <begin position="79"/>
        <end position="138"/>
    </location>
</feature>